<dbReference type="InterPro" id="IPR041492">
    <property type="entry name" value="HAD_2"/>
</dbReference>
<dbReference type="AlphaFoldDB" id="A0A0G2ZHC0"/>
<dbReference type="InterPro" id="IPR006439">
    <property type="entry name" value="HAD-SF_hydro_IA"/>
</dbReference>
<dbReference type="PANTHER" id="PTHR43611">
    <property type="entry name" value="ALPHA-D-GLUCOSE 1-PHOSPHATE PHOSPHATASE"/>
    <property type="match status" value="1"/>
</dbReference>
<dbReference type="InterPro" id="IPR036412">
    <property type="entry name" value="HAD-like_sf"/>
</dbReference>
<dbReference type="SUPFAM" id="SSF56784">
    <property type="entry name" value="HAD-like"/>
    <property type="match status" value="1"/>
</dbReference>
<name>A0A0G2ZHC0_9BACT</name>
<organism evidence="1 2">
    <name type="scientific">Kosmotoga pacifica</name>
    <dbReference type="NCBI Taxonomy" id="1330330"/>
    <lineage>
        <taxon>Bacteria</taxon>
        <taxon>Thermotogati</taxon>
        <taxon>Thermotogota</taxon>
        <taxon>Thermotogae</taxon>
        <taxon>Kosmotogales</taxon>
        <taxon>Kosmotogaceae</taxon>
        <taxon>Kosmotoga</taxon>
    </lineage>
</organism>
<proteinExistence type="predicted"/>
<reference evidence="1 2" key="1">
    <citation type="submission" date="2015-04" db="EMBL/GenBank/DDBJ databases">
        <title>Complete Genome Sequence of Kosmotoga pacifica SLHLJ1.</title>
        <authorList>
            <person name="Jiang L.J."/>
            <person name="Shao Z.Z."/>
            <person name="Jebbar M."/>
        </authorList>
    </citation>
    <scope>NUCLEOTIDE SEQUENCE [LARGE SCALE GENOMIC DNA]</scope>
    <source>
        <strain evidence="1 2">SLHLJ1</strain>
    </source>
</reference>
<dbReference type="Proteomes" id="UP000035159">
    <property type="component" value="Chromosome"/>
</dbReference>
<dbReference type="NCBIfam" id="TIGR01509">
    <property type="entry name" value="HAD-SF-IA-v3"/>
    <property type="match status" value="1"/>
</dbReference>
<dbReference type="Gene3D" id="1.10.150.240">
    <property type="entry name" value="Putative phosphatase, domain 2"/>
    <property type="match status" value="1"/>
</dbReference>
<dbReference type="SFLD" id="SFLDG01129">
    <property type="entry name" value="C1.5:_HAD__Beta-PGM__Phosphata"/>
    <property type="match status" value="1"/>
</dbReference>
<protein>
    <recommendedName>
        <fullName evidence="3">Haloacid dehalogenase</fullName>
    </recommendedName>
</protein>
<dbReference type="SFLD" id="SFLDS00003">
    <property type="entry name" value="Haloacid_Dehalogenase"/>
    <property type="match status" value="1"/>
</dbReference>
<gene>
    <name evidence="1" type="ORF">IX53_02240</name>
</gene>
<sequence length="191" mass="21583">MKLIIFDLGGVFYSDADVTPKISVELGIERGLFLEYAIRSGLNELSCGLITANDFWHRFEKVSGMHVSEELWGKLFNPSINEDVHNLIINLRKRYRVVAGTNTIAPHYEIMLERGDLTVFDCVYASNIIGNAKPDQEFFRKILNAEKIAPNEAVFIDDTEVNVRSADGLGIKAIHFRDGIELDRLLNRLIG</sequence>
<evidence type="ECO:0000313" key="1">
    <source>
        <dbReference type="EMBL" id="AKI98208.1"/>
    </source>
</evidence>
<dbReference type="Gene3D" id="3.40.50.1000">
    <property type="entry name" value="HAD superfamily/HAD-like"/>
    <property type="match status" value="1"/>
</dbReference>
<dbReference type="InterPro" id="IPR023198">
    <property type="entry name" value="PGP-like_dom2"/>
</dbReference>
<dbReference type="Pfam" id="PF13419">
    <property type="entry name" value="HAD_2"/>
    <property type="match status" value="1"/>
</dbReference>
<dbReference type="InterPro" id="IPR023214">
    <property type="entry name" value="HAD_sf"/>
</dbReference>
<dbReference type="KEGG" id="kpf:IX53_02240"/>
<keyword evidence="2" id="KW-1185">Reference proteome</keyword>
<evidence type="ECO:0000313" key="2">
    <source>
        <dbReference type="Proteomes" id="UP000035159"/>
    </source>
</evidence>
<dbReference type="STRING" id="1330330.IX53_02240"/>
<accession>A0A0G2ZHC0</accession>
<dbReference type="EMBL" id="CP011232">
    <property type="protein sequence ID" value="AKI98208.1"/>
    <property type="molecule type" value="Genomic_DNA"/>
</dbReference>
<dbReference type="PANTHER" id="PTHR43611:SF3">
    <property type="entry name" value="FLAVIN MONONUCLEOTIDE HYDROLASE 1, CHLOROPLATIC"/>
    <property type="match status" value="1"/>
</dbReference>
<evidence type="ECO:0008006" key="3">
    <source>
        <dbReference type="Google" id="ProtNLM"/>
    </source>
</evidence>
<dbReference type="PATRIC" id="fig|1330330.3.peg.457"/>